<evidence type="ECO:0000256" key="1">
    <source>
        <dbReference type="ARBA" id="ARBA00007074"/>
    </source>
</evidence>
<keyword evidence="6" id="KW-1133">Transmembrane helix</keyword>
<dbReference type="Proteomes" id="UP000194737">
    <property type="component" value="Unassembled WGS sequence"/>
</dbReference>
<dbReference type="Gene3D" id="3.90.1720.10">
    <property type="entry name" value="endopeptidase domain like (from Nostoc punctiforme)"/>
    <property type="match status" value="1"/>
</dbReference>
<dbReference type="PROSITE" id="PS51935">
    <property type="entry name" value="NLPC_P60"/>
    <property type="match status" value="1"/>
</dbReference>
<dbReference type="InterPro" id="IPR000064">
    <property type="entry name" value="NLP_P60_dom"/>
</dbReference>
<keyword evidence="6" id="KW-0812">Transmembrane</keyword>
<keyword evidence="5" id="KW-0175">Coiled coil</keyword>
<keyword evidence="3" id="KW-0378">Hydrolase</keyword>
<sequence>MEDLMMKEKRKGCGCGCLGCLLPFLCLFFFILFLFSTGNEEGQETCVDVPTISGITNQNTEENAKVIYTYFRKNFGATPEGASGVLGCLQFESQLDSTAENPSSGAYGIAQWLGGRLTRLEQLAQEMGKEKSDLTVQLQLLSEELQNPYYKKALHALKLTNVHEAQKEWLLWFEGLSQDSSQWHLEQRNAMADSWYAKFGSSDPVANYTSENVVAEDGNILVCDSSGSGEADGDILEIAKSWLGWFHYDQVHPAPDLGSDLKNPNKEGRTDCSGFVWLVLNKAGYQVPANMQWYTGSMASDARGSQQYLQAISANDAQAGDIIIVNQGGGAGSNGHTGILTEKWKGNETKIIQEGGNGDRVNIEAFGTSFTSLISGGDICFARPIKK</sequence>
<evidence type="ECO:0000256" key="5">
    <source>
        <dbReference type="SAM" id="Coils"/>
    </source>
</evidence>
<organism evidence="8 9">
    <name type="scientific">Enterococcus faecium</name>
    <name type="common">Streptococcus faecium</name>
    <dbReference type="NCBI Taxonomy" id="1352"/>
    <lineage>
        <taxon>Bacteria</taxon>
        <taxon>Bacillati</taxon>
        <taxon>Bacillota</taxon>
        <taxon>Bacilli</taxon>
        <taxon>Lactobacillales</taxon>
        <taxon>Enterococcaceae</taxon>
        <taxon>Enterococcus</taxon>
    </lineage>
</organism>
<dbReference type="InterPro" id="IPR038765">
    <property type="entry name" value="Papain-like_cys_pep_sf"/>
</dbReference>
<comment type="similarity">
    <text evidence="1">Belongs to the peptidase C40 family.</text>
</comment>
<evidence type="ECO:0000256" key="4">
    <source>
        <dbReference type="ARBA" id="ARBA00022807"/>
    </source>
</evidence>
<feature type="domain" description="NlpC/P60" evidence="7">
    <location>
        <begin position="229"/>
        <end position="382"/>
    </location>
</feature>
<evidence type="ECO:0000313" key="8">
    <source>
        <dbReference type="EMBL" id="OTN93523.1"/>
    </source>
</evidence>
<dbReference type="EMBL" id="NGLB01000005">
    <property type="protein sequence ID" value="OTN93523.1"/>
    <property type="molecule type" value="Genomic_DNA"/>
</dbReference>
<dbReference type="Gene3D" id="1.10.530.10">
    <property type="match status" value="1"/>
</dbReference>
<dbReference type="GO" id="GO:0006508">
    <property type="term" value="P:proteolysis"/>
    <property type="evidence" value="ECO:0007669"/>
    <property type="project" value="UniProtKB-KW"/>
</dbReference>
<dbReference type="GO" id="GO:0008234">
    <property type="term" value="F:cysteine-type peptidase activity"/>
    <property type="evidence" value="ECO:0007669"/>
    <property type="project" value="UniProtKB-KW"/>
</dbReference>
<protein>
    <recommendedName>
        <fullName evidence="7">NlpC/P60 domain-containing protein</fullName>
    </recommendedName>
</protein>
<dbReference type="Pfam" id="PF00877">
    <property type="entry name" value="NLPC_P60"/>
    <property type="match status" value="1"/>
</dbReference>
<reference evidence="8 9" key="1">
    <citation type="submission" date="2017-05" db="EMBL/GenBank/DDBJ databases">
        <title>The Genome Sequence of Enterococcus faecium 6F2_DIV0138.</title>
        <authorList>
            <consortium name="The Broad Institute Genomics Platform"/>
            <consortium name="The Broad Institute Genomic Center for Infectious Diseases"/>
            <person name="Earl A."/>
            <person name="Manson A."/>
            <person name="Schwartman J."/>
            <person name="Gilmore M."/>
            <person name="Abouelleil A."/>
            <person name="Cao P."/>
            <person name="Chapman S."/>
            <person name="Cusick C."/>
            <person name="Shea T."/>
            <person name="Young S."/>
            <person name="Neafsey D."/>
            <person name="Nusbaum C."/>
            <person name="Birren B."/>
        </authorList>
    </citation>
    <scope>NUCLEOTIDE SEQUENCE [LARGE SCALE GENOMIC DNA]</scope>
    <source>
        <strain evidence="8 9">6F2_DIV0138</strain>
    </source>
</reference>
<accession>A0AB73Q0U3</accession>
<keyword evidence="2" id="KW-0645">Protease</keyword>
<dbReference type="Pfam" id="PF18013">
    <property type="entry name" value="Phage_lysozyme2"/>
    <property type="match status" value="1"/>
</dbReference>
<feature type="coiled-coil region" evidence="5">
    <location>
        <begin position="117"/>
        <end position="144"/>
    </location>
</feature>
<proteinExistence type="inferred from homology"/>
<evidence type="ECO:0000259" key="7">
    <source>
        <dbReference type="PROSITE" id="PS51935"/>
    </source>
</evidence>
<dbReference type="AlphaFoldDB" id="A0AB73Q0U3"/>
<dbReference type="SUPFAM" id="SSF54001">
    <property type="entry name" value="Cysteine proteinases"/>
    <property type="match status" value="1"/>
</dbReference>
<evidence type="ECO:0000256" key="2">
    <source>
        <dbReference type="ARBA" id="ARBA00022670"/>
    </source>
</evidence>
<dbReference type="InterPro" id="IPR041219">
    <property type="entry name" value="Phage_lysozyme2"/>
</dbReference>
<evidence type="ECO:0000313" key="9">
    <source>
        <dbReference type="Proteomes" id="UP000194737"/>
    </source>
</evidence>
<comment type="caution">
    <text evidence="8">The sequence shown here is derived from an EMBL/GenBank/DDBJ whole genome shotgun (WGS) entry which is preliminary data.</text>
</comment>
<dbReference type="RefSeq" id="WP_179189844.1">
    <property type="nucleotide sequence ID" value="NZ_NGLB01000005.1"/>
</dbReference>
<gene>
    <name evidence="8" type="ORF">A5804_002893</name>
</gene>
<evidence type="ECO:0000256" key="3">
    <source>
        <dbReference type="ARBA" id="ARBA00022801"/>
    </source>
</evidence>
<keyword evidence="6" id="KW-0472">Membrane</keyword>
<feature type="transmembrane region" description="Helical" evidence="6">
    <location>
        <begin position="12"/>
        <end position="35"/>
    </location>
</feature>
<name>A0AB73Q0U3_ENTFC</name>
<keyword evidence="4" id="KW-0788">Thiol protease</keyword>
<evidence type="ECO:0000256" key="6">
    <source>
        <dbReference type="SAM" id="Phobius"/>
    </source>
</evidence>